<keyword evidence="3" id="KW-1185">Reference proteome</keyword>
<sequence length="152" mass="18081">MNKFIKELEELKLVGFRVLCPGDQYIVEIPKATVRLNERIGEIKQLVNPSHRYGVFMVENETEDEDGYWVCVQVKEFEDIPSDMVSLTIPPQRYAVIRHTGENHKIMHTYEQLHKWIEDNSYTRLKDKWHVEKYHSWDDAGNVDVELYDTIQ</sequence>
<gene>
    <name evidence="2" type="ORF">CYL18_07010</name>
</gene>
<dbReference type="AlphaFoldDB" id="A0A2S7N0W0"/>
<dbReference type="OrthoDB" id="2593454at2"/>
<feature type="domain" description="AraC effector-binding" evidence="1">
    <location>
        <begin position="1"/>
        <end position="152"/>
    </location>
</feature>
<dbReference type="InterPro" id="IPR011256">
    <property type="entry name" value="Reg_factor_effector_dom_sf"/>
</dbReference>
<comment type="caution">
    <text evidence="2">The sequence shown here is derived from an EMBL/GenBank/DDBJ whole genome shotgun (WGS) entry which is preliminary data.</text>
</comment>
<dbReference type="Proteomes" id="UP000239663">
    <property type="component" value="Unassembled WGS sequence"/>
</dbReference>
<organism evidence="2 3">
    <name type="scientific">Pradoshia eiseniae</name>
    <dbReference type="NCBI Taxonomy" id="2064768"/>
    <lineage>
        <taxon>Bacteria</taxon>
        <taxon>Bacillati</taxon>
        <taxon>Bacillota</taxon>
        <taxon>Bacilli</taxon>
        <taxon>Bacillales</taxon>
        <taxon>Bacillaceae</taxon>
        <taxon>Pradoshia</taxon>
    </lineage>
</organism>
<dbReference type="SMART" id="SM00871">
    <property type="entry name" value="AraC_E_bind"/>
    <property type="match status" value="1"/>
</dbReference>
<evidence type="ECO:0000259" key="1">
    <source>
        <dbReference type="SMART" id="SM00871"/>
    </source>
</evidence>
<dbReference type="SUPFAM" id="SSF55136">
    <property type="entry name" value="Probable bacterial effector-binding domain"/>
    <property type="match status" value="1"/>
</dbReference>
<dbReference type="RefSeq" id="WP_104848784.1">
    <property type="nucleotide sequence ID" value="NZ_PKOZ01000003.1"/>
</dbReference>
<dbReference type="EMBL" id="PKOZ01000003">
    <property type="protein sequence ID" value="PQD95637.1"/>
    <property type="molecule type" value="Genomic_DNA"/>
</dbReference>
<evidence type="ECO:0000313" key="2">
    <source>
        <dbReference type="EMBL" id="PQD95637.1"/>
    </source>
</evidence>
<protein>
    <submittedName>
        <fullName evidence="2">AraC family transcriptional regulator</fullName>
    </submittedName>
</protein>
<proteinExistence type="predicted"/>
<evidence type="ECO:0000313" key="3">
    <source>
        <dbReference type="Proteomes" id="UP000239663"/>
    </source>
</evidence>
<dbReference type="Pfam" id="PF14526">
    <property type="entry name" value="Cass2"/>
    <property type="match status" value="1"/>
</dbReference>
<accession>A0A2S7N0W0</accession>
<dbReference type="Gene3D" id="3.20.80.10">
    <property type="entry name" value="Regulatory factor, effector binding domain"/>
    <property type="match status" value="1"/>
</dbReference>
<reference evidence="2 3" key="1">
    <citation type="submission" date="2017-12" db="EMBL/GenBank/DDBJ databases">
        <title>Taxonomic description and draft genome of Pradoshia cofamensis Gen. nov., sp. nov., a thermotolerant bacillale isolated from anterior gut of earthworm Eisenia fetida.</title>
        <authorList>
            <person name="Saha T."/>
            <person name="Chakraborty R."/>
        </authorList>
    </citation>
    <scope>NUCLEOTIDE SEQUENCE [LARGE SCALE GENOMIC DNA]</scope>
    <source>
        <strain evidence="2 3">EAG3</strain>
    </source>
</reference>
<dbReference type="InterPro" id="IPR029441">
    <property type="entry name" value="Cass2"/>
</dbReference>
<name>A0A2S7N0W0_9BACI</name>
<dbReference type="InterPro" id="IPR010499">
    <property type="entry name" value="AraC_E-bd"/>
</dbReference>